<gene>
    <name evidence="1" type="ORF">M747DRAFT_16560</name>
</gene>
<accession>A0A370C1W4</accession>
<dbReference type="Proteomes" id="UP000253845">
    <property type="component" value="Unassembled WGS sequence"/>
</dbReference>
<evidence type="ECO:0000313" key="2">
    <source>
        <dbReference type="Proteomes" id="UP000253845"/>
    </source>
</evidence>
<dbReference type="AlphaFoldDB" id="A0A370C1W4"/>
<reference evidence="1 2" key="1">
    <citation type="submission" date="2018-07" db="EMBL/GenBank/DDBJ databases">
        <title>Section-level genome sequencing of Aspergillus section Nigri to investigate inter- and intra-species variation.</title>
        <authorList>
            <consortium name="DOE Joint Genome Institute"/>
            <person name="Vesth T.C."/>
            <person name="Nybo J.L."/>
            <person name="Theobald S."/>
            <person name="Frisvad J.C."/>
            <person name="Larsen T.O."/>
            <person name="Nielsen K.F."/>
            <person name="Hoof J.B."/>
            <person name="Brandl J."/>
            <person name="Salamov A."/>
            <person name="Riley R."/>
            <person name="Gladden J.M."/>
            <person name="Phatale P."/>
            <person name="Nielsen M.T."/>
            <person name="Lyhne E.K."/>
            <person name="Kogle M.E."/>
            <person name="Strasser K."/>
            <person name="McDonnell E."/>
            <person name="Barry K."/>
            <person name="Clum A."/>
            <person name="Chen C."/>
            <person name="Nolan M."/>
            <person name="Sandor L."/>
            <person name="Kuo A."/>
            <person name="Lipzen A."/>
            <person name="Hainaut M."/>
            <person name="Drula E."/>
            <person name="Tsang A."/>
            <person name="Magnuson J.K."/>
            <person name="Henrissat B."/>
            <person name="Wiebenga A."/>
            <person name="Simmons B.A."/>
            <person name="Makela M.R."/>
            <person name="De vries R.P."/>
            <person name="Grigoriev I.V."/>
            <person name="Mortensen U.H."/>
            <person name="Baker S.E."/>
            <person name="Andersen M.R."/>
        </authorList>
    </citation>
    <scope>NUCLEOTIDE SEQUENCE [LARGE SCALE GENOMIC DNA]</scope>
    <source>
        <strain evidence="1 2">ATCC 13496</strain>
    </source>
</reference>
<organism evidence="1 2">
    <name type="scientific">Aspergillus niger ATCC 13496</name>
    <dbReference type="NCBI Taxonomy" id="1353008"/>
    <lineage>
        <taxon>Eukaryota</taxon>
        <taxon>Fungi</taxon>
        <taxon>Dikarya</taxon>
        <taxon>Ascomycota</taxon>
        <taxon>Pezizomycotina</taxon>
        <taxon>Eurotiomycetes</taxon>
        <taxon>Eurotiomycetidae</taxon>
        <taxon>Eurotiales</taxon>
        <taxon>Aspergillaceae</taxon>
        <taxon>Aspergillus</taxon>
        <taxon>Aspergillus subgen. Circumdati</taxon>
    </lineage>
</organism>
<sequence length="163" mass="18587">MMRRWYVVNRRQELRVDSLVTLFYKRALVTTPCLPNRGASRSRHPDDVISGLAGVLKELFLMAMRRHTSRRSCGTGIVGVSRTNQCCGYCASTNGSSYKSNPGGGLYHKHVTETGCSVHCGPPDPLVLVSWSVRNKSSHYSFLYKKKEFQRWKRTGCRIRRMQ</sequence>
<dbReference type="VEuPathDB" id="FungiDB:M747DRAFT_16560"/>
<evidence type="ECO:0000313" key="1">
    <source>
        <dbReference type="EMBL" id="RDH21898.1"/>
    </source>
</evidence>
<protein>
    <submittedName>
        <fullName evidence="1">Uncharacterized protein</fullName>
    </submittedName>
</protein>
<proteinExistence type="predicted"/>
<dbReference type="EMBL" id="KZ851909">
    <property type="protein sequence ID" value="RDH21898.1"/>
    <property type="molecule type" value="Genomic_DNA"/>
</dbReference>
<name>A0A370C1W4_ASPNG</name>